<evidence type="ECO:0000256" key="1">
    <source>
        <dbReference type="SAM" id="MobiDB-lite"/>
    </source>
</evidence>
<feature type="compositionally biased region" description="Basic residues" evidence="1">
    <location>
        <begin position="19"/>
        <end position="31"/>
    </location>
</feature>
<feature type="region of interest" description="Disordered" evidence="1">
    <location>
        <begin position="1"/>
        <end position="31"/>
    </location>
</feature>
<feature type="non-terminal residue" evidence="2">
    <location>
        <position position="1"/>
    </location>
</feature>
<protein>
    <submittedName>
        <fullName evidence="2">Uncharacterized protein</fullName>
    </submittedName>
</protein>
<feature type="compositionally biased region" description="Basic and acidic residues" evidence="1">
    <location>
        <begin position="1"/>
        <end position="18"/>
    </location>
</feature>
<organism evidence="2">
    <name type="scientific">uncultured Gemmatimonadota bacterium</name>
    <dbReference type="NCBI Taxonomy" id="203437"/>
    <lineage>
        <taxon>Bacteria</taxon>
        <taxon>Pseudomonadati</taxon>
        <taxon>Gemmatimonadota</taxon>
        <taxon>environmental samples</taxon>
    </lineage>
</organism>
<dbReference type="AlphaFoldDB" id="A0A6J4MDL5"/>
<sequence length="31" mass="3603">DQPREPRPPVGDPDGRRLRSDRHRRRAAVAL</sequence>
<proteinExistence type="predicted"/>
<evidence type="ECO:0000313" key="2">
    <source>
        <dbReference type="EMBL" id="CAA9356433.1"/>
    </source>
</evidence>
<accession>A0A6J4MDL5</accession>
<dbReference type="EMBL" id="CADCTV010000723">
    <property type="protein sequence ID" value="CAA9356433.1"/>
    <property type="molecule type" value="Genomic_DNA"/>
</dbReference>
<name>A0A6J4MDL5_9BACT</name>
<gene>
    <name evidence="2" type="ORF">AVDCRST_MAG89-3468</name>
</gene>
<reference evidence="2" key="1">
    <citation type="submission" date="2020-02" db="EMBL/GenBank/DDBJ databases">
        <authorList>
            <person name="Meier V. D."/>
        </authorList>
    </citation>
    <scope>NUCLEOTIDE SEQUENCE</scope>
    <source>
        <strain evidence="2">AVDCRST_MAG89</strain>
    </source>
</reference>
<feature type="non-terminal residue" evidence="2">
    <location>
        <position position="31"/>
    </location>
</feature>